<dbReference type="InterPro" id="IPR027417">
    <property type="entry name" value="P-loop_NTPase"/>
</dbReference>
<dbReference type="SUPFAM" id="SSF52540">
    <property type="entry name" value="P-loop containing nucleoside triphosphate hydrolases"/>
    <property type="match status" value="1"/>
</dbReference>
<accession>A0AAQ3MMD0</accession>
<dbReference type="NCBIfam" id="TIGR00614">
    <property type="entry name" value="recQ_fam"/>
    <property type="match status" value="1"/>
</dbReference>
<dbReference type="PANTHER" id="PTHR13710:SF120">
    <property type="entry name" value="BIFUNCTIONAL 3'-5' EXONUCLEASE_ATP-DEPENDENT HELICASE WRN"/>
    <property type="match status" value="1"/>
</dbReference>
<protein>
    <recommendedName>
        <fullName evidence="4">Helicase ATP-binding domain-containing protein</fullName>
    </recommendedName>
</protein>
<keyword evidence="3" id="KW-0347">Helicase</keyword>
<dbReference type="CDD" id="cd17920">
    <property type="entry name" value="DEXHc_RecQ"/>
    <property type="match status" value="1"/>
</dbReference>
<dbReference type="InterPro" id="IPR004589">
    <property type="entry name" value="DNA_helicase_ATP-dep_RecQ"/>
</dbReference>
<evidence type="ECO:0000256" key="3">
    <source>
        <dbReference type="ARBA" id="ARBA00022806"/>
    </source>
</evidence>
<dbReference type="AlphaFoldDB" id="A0AAQ3MMD0"/>
<dbReference type="GO" id="GO:0005694">
    <property type="term" value="C:chromosome"/>
    <property type="evidence" value="ECO:0007669"/>
    <property type="project" value="TreeGrafter"/>
</dbReference>
<evidence type="ECO:0000313" key="6">
    <source>
        <dbReference type="Proteomes" id="UP001374535"/>
    </source>
</evidence>
<dbReference type="Gene3D" id="3.40.50.300">
    <property type="entry name" value="P-loop containing nucleotide triphosphate hydrolases"/>
    <property type="match status" value="1"/>
</dbReference>
<evidence type="ECO:0000256" key="2">
    <source>
        <dbReference type="ARBA" id="ARBA00022801"/>
    </source>
</evidence>
<dbReference type="Pfam" id="PF00270">
    <property type="entry name" value="DEAD"/>
    <property type="match status" value="1"/>
</dbReference>
<dbReference type="GO" id="GO:0005634">
    <property type="term" value="C:nucleus"/>
    <property type="evidence" value="ECO:0007669"/>
    <property type="project" value="TreeGrafter"/>
</dbReference>
<dbReference type="GO" id="GO:0005737">
    <property type="term" value="C:cytoplasm"/>
    <property type="evidence" value="ECO:0007669"/>
    <property type="project" value="TreeGrafter"/>
</dbReference>
<keyword evidence="3" id="KW-0067">ATP-binding</keyword>
<dbReference type="GO" id="GO:0000724">
    <property type="term" value="P:double-strand break repair via homologous recombination"/>
    <property type="evidence" value="ECO:0007669"/>
    <property type="project" value="TreeGrafter"/>
</dbReference>
<dbReference type="SMART" id="SM00487">
    <property type="entry name" value="DEXDc"/>
    <property type="match status" value="1"/>
</dbReference>
<comment type="similarity">
    <text evidence="1">Belongs to the helicase family. RecQ subfamily.</text>
</comment>
<sequence length="268" mass="30027">MEIVSGCPISIVNNVLEVLRVLSLLDADKYFGFSHFRPYQREVIEKIIEGRDCLVVMATGSGKSLCYQVPPLVVKKTGIVVSPLISLMQDQVMALKQRGIRAEYLGSAQKDFTVHSKAERGQFDILFMTPEKACAVPTSFWSNLLKAGISLFAVDEAHCISEWGHGFRVKYKHLEKLREVLLDVPFVGLTATATEKVRFEIISSLKMDNPYVTIGSFDRTNLFYGVKLLKRGQSFIDELVWEISKDVATGGSTIIYCTTIKDVEKVMC</sequence>
<name>A0AAQ3MMD0_VIGMU</name>
<evidence type="ECO:0000259" key="4">
    <source>
        <dbReference type="PROSITE" id="PS51192"/>
    </source>
</evidence>
<dbReference type="InterPro" id="IPR011545">
    <property type="entry name" value="DEAD/DEAH_box_helicase_dom"/>
</dbReference>
<keyword evidence="6" id="KW-1185">Reference proteome</keyword>
<dbReference type="InterPro" id="IPR014001">
    <property type="entry name" value="Helicase_ATP-bd"/>
</dbReference>
<dbReference type="Proteomes" id="UP001374535">
    <property type="component" value="Chromosome 10"/>
</dbReference>
<gene>
    <name evidence="5" type="ORF">V8G54_033004</name>
</gene>
<dbReference type="PANTHER" id="PTHR13710">
    <property type="entry name" value="DNA HELICASE RECQ FAMILY MEMBER"/>
    <property type="match status" value="1"/>
</dbReference>
<dbReference type="GO" id="GO:0005524">
    <property type="term" value="F:ATP binding"/>
    <property type="evidence" value="ECO:0007669"/>
    <property type="project" value="InterPro"/>
</dbReference>
<reference evidence="5 6" key="1">
    <citation type="journal article" date="2023" name="Life. Sci Alliance">
        <title>Evolutionary insights into 3D genome organization and epigenetic landscape of Vigna mungo.</title>
        <authorList>
            <person name="Junaid A."/>
            <person name="Singh B."/>
            <person name="Bhatia S."/>
        </authorList>
    </citation>
    <scope>NUCLEOTIDE SEQUENCE [LARGE SCALE GENOMIC DNA]</scope>
    <source>
        <strain evidence="5">Urdbean</strain>
    </source>
</reference>
<dbReference type="GO" id="GO:0016787">
    <property type="term" value="F:hydrolase activity"/>
    <property type="evidence" value="ECO:0007669"/>
    <property type="project" value="UniProtKB-KW"/>
</dbReference>
<dbReference type="FunFam" id="3.40.50.300:FF:001450">
    <property type="entry name" value="ATP-dependent DNA helicase"/>
    <property type="match status" value="1"/>
</dbReference>
<dbReference type="PROSITE" id="PS51192">
    <property type="entry name" value="HELICASE_ATP_BIND_1"/>
    <property type="match status" value="1"/>
</dbReference>
<evidence type="ECO:0000256" key="1">
    <source>
        <dbReference type="ARBA" id="ARBA00005446"/>
    </source>
</evidence>
<keyword evidence="3" id="KW-0547">Nucleotide-binding</keyword>
<feature type="domain" description="Helicase ATP-binding" evidence="4">
    <location>
        <begin position="44"/>
        <end position="211"/>
    </location>
</feature>
<evidence type="ECO:0000313" key="5">
    <source>
        <dbReference type="EMBL" id="WVY93916.1"/>
    </source>
</evidence>
<dbReference type="GO" id="GO:0009378">
    <property type="term" value="F:four-way junction helicase activity"/>
    <property type="evidence" value="ECO:0007669"/>
    <property type="project" value="TreeGrafter"/>
</dbReference>
<dbReference type="GO" id="GO:0043138">
    <property type="term" value="F:3'-5' DNA helicase activity"/>
    <property type="evidence" value="ECO:0007669"/>
    <property type="project" value="TreeGrafter"/>
</dbReference>
<keyword evidence="2" id="KW-0378">Hydrolase</keyword>
<organism evidence="5 6">
    <name type="scientific">Vigna mungo</name>
    <name type="common">Black gram</name>
    <name type="synonym">Phaseolus mungo</name>
    <dbReference type="NCBI Taxonomy" id="3915"/>
    <lineage>
        <taxon>Eukaryota</taxon>
        <taxon>Viridiplantae</taxon>
        <taxon>Streptophyta</taxon>
        <taxon>Embryophyta</taxon>
        <taxon>Tracheophyta</taxon>
        <taxon>Spermatophyta</taxon>
        <taxon>Magnoliopsida</taxon>
        <taxon>eudicotyledons</taxon>
        <taxon>Gunneridae</taxon>
        <taxon>Pentapetalae</taxon>
        <taxon>rosids</taxon>
        <taxon>fabids</taxon>
        <taxon>Fabales</taxon>
        <taxon>Fabaceae</taxon>
        <taxon>Papilionoideae</taxon>
        <taxon>50 kb inversion clade</taxon>
        <taxon>NPAAA clade</taxon>
        <taxon>indigoferoid/millettioid clade</taxon>
        <taxon>Phaseoleae</taxon>
        <taxon>Vigna</taxon>
    </lineage>
</organism>
<proteinExistence type="inferred from homology"/>
<dbReference type="GO" id="GO:0003676">
    <property type="term" value="F:nucleic acid binding"/>
    <property type="evidence" value="ECO:0007669"/>
    <property type="project" value="InterPro"/>
</dbReference>
<dbReference type="EMBL" id="CP144691">
    <property type="protein sequence ID" value="WVY93916.1"/>
    <property type="molecule type" value="Genomic_DNA"/>
</dbReference>